<name>A0A3E0W6X7_9MICO</name>
<accession>A0A3E0W6X7</accession>
<gene>
    <name evidence="1" type="ORF">B7R22_00955</name>
</gene>
<sequence length="514" mass="53880">MSAAAGGHSDNWVPKHRPIACKMGGGSGLELEIGCGFKGIAGTASGDPTGWVWGYDRSMYTDTKDFSPWEVLNNTKLFPSSDSGYNCTPTSTGSNLCARSTAEAPHAGIDNASLSQLKIQANRGSVLSWVEDDTLSCTTTSGCFKTTVVFPKYTAEALYTYTSAGEVNVPQVSWYKNDGKGIGGLGTYIGTSRGFLTSADPDTAIEPANSVTASSTVSPDAVVTKGGRLNYSATAWANTSGSTLVRLQLGGVGQPDESSIPRNWVKLPNSDKHALSYLIPHMNAGDVVTVPMHFTVEGYTGVGITAFINDASTRAEVAVTPEAPVCTTPDSADGHPVAIAGSKPTVLAGLHCAVASDSSLEVFVPVGRDIKKLSISDDTVRYVPPTTDFHGEETVYVLARNEGGIASAPTAITVNVVDKAAPVDDEFTVQVETRTTLDAEHGLMANDTFPGGTAGWFVLSEGVEADGAIRIGEHGELTIEPGRHFTGDLTFQYKLAEQRGDGTDAATVTIHVVE</sequence>
<evidence type="ECO:0000313" key="2">
    <source>
        <dbReference type="Proteomes" id="UP000256541"/>
    </source>
</evidence>
<comment type="caution">
    <text evidence="1">The sequence shown here is derived from an EMBL/GenBank/DDBJ whole genome shotgun (WGS) entry which is preliminary data.</text>
</comment>
<proteinExistence type="predicted"/>
<evidence type="ECO:0000313" key="1">
    <source>
        <dbReference type="EMBL" id="RFA17138.1"/>
    </source>
</evidence>
<organism evidence="1 2">
    <name type="scientific">Subtercola boreus</name>
    <dbReference type="NCBI Taxonomy" id="120213"/>
    <lineage>
        <taxon>Bacteria</taxon>
        <taxon>Bacillati</taxon>
        <taxon>Actinomycetota</taxon>
        <taxon>Actinomycetes</taxon>
        <taxon>Micrococcales</taxon>
        <taxon>Microbacteriaceae</taxon>
        <taxon>Subtercola</taxon>
    </lineage>
</organism>
<protein>
    <submittedName>
        <fullName evidence="1">Uncharacterized protein</fullName>
    </submittedName>
</protein>
<dbReference type="EMBL" id="NBXB01000004">
    <property type="protein sequence ID" value="RFA17138.1"/>
    <property type="molecule type" value="Genomic_DNA"/>
</dbReference>
<reference evidence="1 2" key="1">
    <citation type="submission" date="2017-04" db="EMBL/GenBank/DDBJ databases">
        <title>Comparative genome analysis of Subtercola boreus.</title>
        <authorList>
            <person name="Cho Y.-J."/>
            <person name="Cho A."/>
            <person name="Kim O.-S."/>
            <person name="Lee J.-I."/>
        </authorList>
    </citation>
    <scope>NUCLEOTIDE SEQUENCE [LARGE SCALE GENOMIC DNA]</scope>
    <source>
        <strain evidence="1 2">P27479</strain>
    </source>
</reference>
<dbReference type="Pfam" id="PF17963">
    <property type="entry name" value="Big_9"/>
    <property type="match status" value="1"/>
</dbReference>
<dbReference type="AlphaFoldDB" id="A0A3E0W6X7"/>
<dbReference type="Proteomes" id="UP000256541">
    <property type="component" value="Unassembled WGS sequence"/>
</dbReference>